<accession>A0A944QWD6</accession>
<feature type="signal peptide" evidence="2">
    <location>
        <begin position="1"/>
        <end position="22"/>
    </location>
</feature>
<comment type="caution">
    <text evidence="4">The sequence shown here is derived from an EMBL/GenBank/DDBJ whole genome shotgun (WGS) entry which is preliminary data.</text>
</comment>
<organism evidence="4 5">
    <name type="scientific">Candidatus Thiodiazotropha taylori</name>
    <dbReference type="NCBI Taxonomy" id="2792791"/>
    <lineage>
        <taxon>Bacteria</taxon>
        <taxon>Pseudomonadati</taxon>
        <taxon>Pseudomonadota</taxon>
        <taxon>Gammaproteobacteria</taxon>
        <taxon>Chromatiales</taxon>
        <taxon>Sedimenticolaceae</taxon>
        <taxon>Candidatus Thiodiazotropha</taxon>
    </lineage>
</organism>
<evidence type="ECO:0000259" key="3">
    <source>
        <dbReference type="Pfam" id="PF12849"/>
    </source>
</evidence>
<evidence type="ECO:0000256" key="2">
    <source>
        <dbReference type="SAM" id="SignalP"/>
    </source>
</evidence>
<dbReference type="Pfam" id="PF12849">
    <property type="entry name" value="PBP_like_2"/>
    <property type="match status" value="1"/>
</dbReference>
<dbReference type="InterPro" id="IPR024370">
    <property type="entry name" value="PBP_domain"/>
</dbReference>
<dbReference type="PANTHER" id="PTHR30570:SF1">
    <property type="entry name" value="PHOSPHATE-BINDING PROTEIN PSTS"/>
    <property type="match status" value="1"/>
</dbReference>
<keyword evidence="1 2" id="KW-0732">Signal</keyword>
<dbReference type="InterPro" id="IPR050811">
    <property type="entry name" value="Phosphate_ABC_transporter"/>
</dbReference>
<name>A0A944QWD6_9GAMM</name>
<dbReference type="EMBL" id="JAHHGM010000024">
    <property type="protein sequence ID" value="MBT2990964.1"/>
    <property type="molecule type" value="Genomic_DNA"/>
</dbReference>
<gene>
    <name evidence="4" type="ORF">KME65_18560</name>
</gene>
<dbReference type="PANTHER" id="PTHR30570">
    <property type="entry name" value="PERIPLASMIC PHOSPHATE BINDING COMPONENT OF PHOSPHATE ABC TRANSPORTER"/>
    <property type="match status" value="1"/>
</dbReference>
<protein>
    <submittedName>
        <fullName evidence="4">PstS family phosphate ABC transporter substrate-binding protein</fullName>
    </submittedName>
</protein>
<sequence length="347" mass="37513">MKKLISAAVALSLTGFVGMASARDYISVVGSSTVYPFATVVAEQFGKTTKFKTPKIESTGSGGGLKLFCAGVGVEHPDITNASRRIKKSEVDRCAGNGINDIIEVKVGYDGIALANSKAAPRFSVSRKDIFLALAKEVPDPKDPASGKLVANPYQTWKDVNKDLPDMAIEVLGPPPTSGTRDAFAELAMEGGCKKIDWIKAMKKKDKKMYKSVCHTVREDGKYIEAGENDNLIVQKLEANKGALGVFGYSFLDQNSDKVQGSLVDGVAPTFELIADGSYPVSRPLYFYVKKAHMGKIPGIEEYLAEFTSDKAWGDDGYLADKGLIPMPTEERKAFKSDVDSKTSLKL</sequence>
<dbReference type="CDD" id="cd13654">
    <property type="entry name" value="PBP2_phosphate_like_2"/>
    <property type="match status" value="1"/>
</dbReference>
<dbReference type="SUPFAM" id="SSF53850">
    <property type="entry name" value="Periplasmic binding protein-like II"/>
    <property type="match status" value="1"/>
</dbReference>
<feature type="chain" id="PRO_5037820066" evidence="2">
    <location>
        <begin position="23"/>
        <end position="347"/>
    </location>
</feature>
<evidence type="ECO:0000256" key="1">
    <source>
        <dbReference type="ARBA" id="ARBA00022729"/>
    </source>
</evidence>
<evidence type="ECO:0000313" key="4">
    <source>
        <dbReference type="EMBL" id="MBT2990964.1"/>
    </source>
</evidence>
<feature type="domain" description="PBP" evidence="3">
    <location>
        <begin position="20"/>
        <end position="311"/>
    </location>
</feature>
<dbReference type="Gene3D" id="3.40.190.10">
    <property type="entry name" value="Periplasmic binding protein-like II"/>
    <property type="match status" value="2"/>
</dbReference>
<dbReference type="Proteomes" id="UP000770889">
    <property type="component" value="Unassembled WGS sequence"/>
</dbReference>
<reference evidence="4 5" key="1">
    <citation type="submission" date="2021-05" db="EMBL/GenBank/DDBJ databases">
        <title>Genetic and Functional Diversity in Clade A Lucinid endosymbionts from the Bahamas.</title>
        <authorList>
            <person name="Giani N.M."/>
            <person name="Engel A.S."/>
            <person name="Campbell B.J."/>
        </authorList>
    </citation>
    <scope>NUCLEOTIDE SEQUENCE [LARGE SCALE GENOMIC DNA]</scope>
    <source>
        <strain evidence="4">LUC16012Gg_MoonRockCtena</strain>
    </source>
</reference>
<evidence type="ECO:0000313" key="5">
    <source>
        <dbReference type="Proteomes" id="UP000770889"/>
    </source>
</evidence>
<dbReference type="AlphaFoldDB" id="A0A944QWD6"/>
<proteinExistence type="predicted"/>